<evidence type="ECO:0000256" key="6">
    <source>
        <dbReference type="ARBA" id="ARBA00023180"/>
    </source>
</evidence>
<evidence type="ECO:0000256" key="8">
    <source>
        <dbReference type="RuleBase" id="RU363034"/>
    </source>
</evidence>
<dbReference type="PANTHER" id="PTHR24256">
    <property type="entry name" value="TRYPTASE-RELATED"/>
    <property type="match status" value="1"/>
</dbReference>
<dbReference type="PROSITE" id="PS00134">
    <property type="entry name" value="TRYPSIN_HIS"/>
    <property type="match status" value="1"/>
</dbReference>
<dbReference type="EnsemblMetazoa" id="XM_017118406.2">
    <property type="protein sequence ID" value="XP_016973895.1"/>
    <property type="gene ID" value="LOC108040797"/>
</dbReference>
<dbReference type="InterPro" id="IPR001314">
    <property type="entry name" value="Peptidase_S1A"/>
</dbReference>
<evidence type="ECO:0000313" key="13">
    <source>
        <dbReference type="RefSeq" id="XP_016973895.1"/>
    </source>
</evidence>
<dbReference type="InterPro" id="IPR033116">
    <property type="entry name" value="TRYPSIN_SER"/>
</dbReference>
<keyword evidence="8" id="KW-0645">Protease</keyword>
<keyword evidence="5" id="KW-1015">Disulfide bond</keyword>
<keyword evidence="4" id="KW-0865">Zymogen</keyword>
<dbReference type="Proteomes" id="UP001652680">
    <property type="component" value="Unassembled WGS sequence"/>
</dbReference>
<dbReference type="CDD" id="cd00190">
    <property type="entry name" value="Tryp_SPc"/>
    <property type="match status" value="1"/>
</dbReference>
<feature type="domain" description="Peptidase S1" evidence="10">
    <location>
        <begin position="51"/>
        <end position="295"/>
    </location>
</feature>
<dbReference type="InterPro" id="IPR001254">
    <property type="entry name" value="Trypsin_dom"/>
</dbReference>
<comment type="similarity">
    <text evidence="7">Belongs to the peptidase S1 family. CLIP subfamily.</text>
</comment>
<dbReference type="FunFam" id="2.40.10.10:FF:000028">
    <property type="entry name" value="Serine protease easter"/>
    <property type="match status" value="1"/>
</dbReference>
<dbReference type="RefSeq" id="XP_016973895.1">
    <property type="nucleotide sequence ID" value="XM_017118406.1"/>
</dbReference>
<keyword evidence="1" id="KW-0479">Metal-binding</keyword>
<evidence type="ECO:0000256" key="3">
    <source>
        <dbReference type="ARBA" id="ARBA00022837"/>
    </source>
</evidence>
<dbReference type="OrthoDB" id="8250810at2759"/>
<evidence type="ECO:0000256" key="9">
    <source>
        <dbReference type="SAM" id="SignalP"/>
    </source>
</evidence>
<evidence type="ECO:0000259" key="10">
    <source>
        <dbReference type="PROSITE" id="PS50240"/>
    </source>
</evidence>
<keyword evidence="12" id="KW-1185">Reference proteome</keyword>
<gene>
    <name evidence="13" type="primary">LOC108040797</name>
    <name evidence="11" type="synonym">108040797</name>
</gene>
<sequence length="298" mass="33030">MNRSFATFSLAWAIFCLINSSDAGRAFEQLRQQDCGVLPNTTITQRLHSRIYGGKPSFLMTQPWMAFIYIPNNLETCRCGGSLISQRFVLTAAHCYEMCPKPSELRVRLGEFDLNSSTDCITFGYKRICAPPVEEFAIERWIIHEGFNVFTPGYDIALVRLDQIVVFKDHIRPICLPLTEDLQAYTSVIGNPYKAVGWGLTENGISSIILMEVEIDTDRCPNGEDSSFLCANGNDVDTCRGDSGGPLVMSRNYFGTSGNVQYGVTSSGHTECGAGRGASYMNVSSFMPWIIAKLEAFP</sequence>
<feature type="chain" id="PRO_5027744922" evidence="9">
    <location>
        <begin position="24"/>
        <end position="298"/>
    </location>
</feature>
<dbReference type="InterPro" id="IPR043504">
    <property type="entry name" value="Peptidase_S1_PA_chymotrypsin"/>
</dbReference>
<keyword evidence="3" id="KW-0106">Calcium</keyword>
<dbReference type="PROSITE" id="PS00135">
    <property type="entry name" value="TRYPSIN_SER"/>
    <property type="match status" value="1"/>
</dbReference>
<dbReference type="GO" id="GO:0004252">
    <property type="term" value="F:serine-type endopeptidase activity"/>
    <property type="evidence" value="ECO:0007669"/>
    <property type="project" value="InterPro"/>
</dbReference>
<proteinExistence type="inferred from homology"/>
<evidence type="ECO:0000313" key="12">
    <source>
        <dbReference type="Proteomes" id="UP001652680"/>
    </source>
</evidence>
<dbReference type="AlphaFoldDB" id="A0A6P4E780"/>
<evidence type="ECO:0000313" key="11">
    <source>
        <dbReference type="EnsemblMetazoa" id="XP_016973895.1"/>
    </source>
</evidence>
<dbReference type="InterPro" id="IPR051487">
    <property type="entry name" value="Ser/Thr_Proteases_Immune/Dev"/>
</dbReference>
<accession>A0A6P4E780</accession>
<dbReference type="GO" id="GO:0006508">
    <property type="term" value="P:proteolysis"/>
    <property type="evidence" value="ECO:0007669"/>
    <property type="project" value="UniProtKB-KW"/>
</dbReference>
<reference evidence="11" key="3">
    <citation type="submission" date="2025-05" db="UniProtKB">
        <authorList>
            <consortium name="EnsemblMetazoa"/>
        </authorList>
    </citation>
    <scope>IDENTIFICATION</scope>
</reference>
<dbReference type="Gene3D" id="2.40.10.10">
    <property type="entry name" value="Trypsin-like serine proteases"/>
    <property type="match status" value="2"/>
</dbReference>
<dbReference type="GeneID" id="108040797"/>
<dbReference type="PRINTS" id="PR00722">
    <property type="entry name" value="CHYMOTRYPSIN"/>
</dbReference>
<feature type="signal peptide" evidence="9">
    <location>
        <begin position="1"/>
        <end position="23"/>
    </location>
</feature>
<protein>
    <submittedName>
        <fullName evidence="13">Serine protease easter-like</fullName>
    </submittedName>
</protein>
<reference evidence="13" key="2">
    <citation type="submission" date="2025-04" db="UniProtKB">
        <authorList>
            <consortium name="RefSeq"/>
        </authorList>
    </citation>
    <scope>IDENTIFICATION</scope>
</reference>
<dbReference type="InterPro" id="IPR009003">
    <property type="entry name" value="Peptidase_S1_PA"/>
</dbReference>
<reference evidence="12" key="1">
    <citation type="journal article" date="2021" name="Elife">
        <title>Highly contiguous assemblies of 101 drosophilid genomes.</title>
        <authorList>
            <person name="Kim B.Y."/>
            <person name="Wang J.R."/>
            <person name="Miller D.E."/>
            <person name="Barmina O."/>
            <person name="Delaney E."/>
            <person name="Thompson A."/>
            <person name="Comeault A.A."/>
            <person name="Peede D."/>
            <person name="D'Agostino E.R."/>
            <person name="Pelaez J."/>
            <person name="Aguilar J.M."/>
            <person name="Haji D."/>
            <person name="Matsunaga T."/>
            <person name="Armstrong E.E."/>
            <person name="Zych M."/>
            <person name="Ogawa Y."/>
            <person name="Stamenkovic-Radak M."/>
            <person name="Jelic M."/>
            <person name="Veselinovic M.S."/>
            <person name="Tanaskovic M."/>
            <person name="Eric P."/>
            <person name="Gao J.J."/>
            <person name="Katoh T.K."/>
            <person name="Toda M.J."/>
            <person name="Watabe H."/>
            <person name="Watada M."/>
            <person name="Davis J.S."/>
            <person name="Moyle L.C."/>
            <person name="Manoli G."/>
            <person name="Bertolini E."/>
            <person name="Kostal V."/>
            <person name="Hawley R.S."/>
            <person name="Takahashi A."/>
            <person name="Jones C.D."/>
            <person name="Price D.K."/>
            <person name="Whiteman N."/>
            <person name="Kopp A."/>
            <person name="Matute D.R."/>
            <person name="Petrov D.A."/>
        </authorList>
    </citation>
    <scope>NUCLEOTIDE SEQUENCE [LARGE SCALE GENOMIC DNA]</scope>
</reference>
<evidence type="ECO:0000256" key="2">
    <source>
        <dbReference type="ARBA" id="ARBA00022729"/>
    </source>
</evidence>
<keyword evidence="2 9" id="KW-0732">Signal</keyword>
<evidence type="ECO:0000256" key="7">
    <source>
        <dbReference type="ARBA" id="ARBA00024195"/>
    </source>
</evidence>
<keyword evidence="8" id="KW-0720">Serine protease</keyword>
<evidence type="ECO:0000256" key="1">
    <source>
        <dbReference type="ARBA" id="ARBA00022723"/>
    </source>
</evidence>
<dbReference type="SMART" id="SM00020">
    <property type="entry name" value="Tryp_SPc"/>
    <property type="match status" value="1"/>
</dbReference>
<dbReference type="SUPFAM" id="SSF50494">
    <property type="entry name" value="Trypsin-like serine proteases"/>
    <property type="match status" value="1"/>
</dbReference>
<organism evidence="13">
    <name type="scientific">Drosophila rhopaloa</name>
    <name type="common">Fruit fly</name>
    <dbReference type="NCBI Taxonomy" id="1041015"/>
    <lineage>
        <taxon>Eukaryota</taxon>
        <taxon>Metazoa</taxon>
        <taxon>Ecdysozoa</taxon>
        <taxon>Arthropoda</taxon>
        <taxon>Hexapoda</taxon>
        <taxon>Insecta</taxon>
        <taxon>Pterygota</taxon>
        <taxon>Neoptera</taxon>
        <taxon>Endopterygota</taxon>
        <taxon>Diptera</taxon>
        <taxon>Brachycera</taxon>
        <taxon>Muscomorpha</taxon>
        <taxon>Ephydroidea</taxon>
        <taxon>Drosophilidae</taxon>
        <taxon>Drosophila</taxon>
        <taxon>Sophophora</taxon>
    </lineage>
</organism>
<keyword evidence="6" id="KW-0325">Glycoprotein</keyword>
<dbReference type="GO" id="GO:0046872">
    <property type="term" value="F:metal ion binding"/>
    <property type="evidence" value="ECO:0007669"/>
    <property type="project" value="UniProtKB-KW"/>
</dbReference>
<dbReference type="Pfam" id="PF00089">
    <property type="entry name" value="Trypsin"/>
    <property type="match status" value="1"/>
</dbReference>
<evidence type="ECO:0000256" key="5">
    <source>
        <dbReference type="ARBA" id="ARBA00023157"/>
    </source>
</evidence>
<name>A0A6P4E780_DRORH</name>
<dbReference type="PROSITE" id="PS50240">
    <property type="entry name" value="TRYPSIN_DOM"/>
    <property type="match status" value="1"/>
</dbReference>
<dbReference type="InterPro" id="IPR018114">
    <property type="entry name" value="TRYPSIN_HIS"/>
</dbReference>
<evidence type="ECO:0000256" key="4">
    <source>
        <dbReference type="ARBA" id="ARBA00023145"/>
    </source>
</evidence>
<keyword evidence="8" id="KW-0378">Hydrolase</keyword>